<reference evidence="2 3" key="1">
    <citation type="submission" date="2020-03" db="EMBL/GenBank/DDBJ databases">
        <title>Genomic Encyclopedia of Type Strains, Phase IV (KMG-IV): sequencing the most valuable type-strain genomes for metagenomic binning, comparative biology and taxonomic classification.</title>
        <authorList>
            <person name="Goeker M."/>
        </authorList>
    </citation>
    <scope>NUCLEOTIDE SEQUENCE [LARGE SCALE GENOMIC DNA]</scope>
    <source>
        <strain evidence="2 3">DSM 105096</strain>
    </source>
</reference>
<gene>
    <name evidence="2" type="ORF">GGR27_001368</name>
</gene>
<proteinExistence type="predicted"/>
<name>A0ABX0X9C6_9BACT</name>
<dbReference type="InterPro" id="IPR012910">
    <property type="entry name" value="Plug_dom"/>
</dbReference>
<dbReference type="EMBL" id="JAATJH010000002">
    <property type="protein sequence ID" value="NJC25869.1"/>
    <property type="molecule type" value="Genomic_DNA"/>
</dbReference>
<accession>A0ABX0X9C6</accession>
<keyword evidence="3" id="KW-1185">Reference proteome</keyword>
<dbReference type="Pfam" id="PF07715">
    <property type="entry name" value="Plug"/>
    <property type="match status" value="1"/>
</dbReference>
<sequence>MIKRYDIIVIQQLSSISWPGRSWSAYLFQFFLAVVFACPLRSQDSLELTVVVNDYVTGLPISEVYFLGNHSSQIKGVSNQQGVAVLLGAIGDEFITSHIGYFPDTVLMSENPATANITLLPKNENITLISVTSQRRDPFSAANELSKTEINAVPRLLGEADPLRAALRIAGVESGGEASSRLHVRGGLPGENLTLLDGVPVYNETHVGPLFSVFNAAVLESFTVYKTAAPVEKGSGISALLDATTRKPNLFAKATEFNVGPINSGFYLNRPLGAKDKTALQVALRGSPLSILSPFVDRQSVSNATLIELGDINVAYRYKSSTKNDLLLRAFYTHDEAFFATTTTTARNNEFVTVRESDATKWSNLGTSITYEIKERGRKTYLQAYFASYNYSIKNTEQYPTDQASFTFQGNLQDVGLRANQSYQNKVINLIGGINAKIQLFNPIELLEAENIVPELFSETSAQRIDAFFSADYSMGSRTRLKASGKVHGYRVNNYSTIIPTGYLQLSHQASEALLLRFSLERVAQFEHALPAFGGAWQLNTWLPSSQQAPAQIADRVEVGWQSQISPRWTVLQALYYRKANQLFRTATEDLTAVLREDNQSTSPVCCLTGGEGENYGVETSLEYEHSATNVGLNYTLAKSSVRFSDVANNTWFSPRFDRRHSANLWLSQSFAANKWSLNMQLLYQSGIAYTAPVATIPGLGLSRNVPVFRNVNNARFPAVHRLDLALDRHWSGKRGNNNTLSAGVYNVYNRINPTDLTFGSVIIPRQDTKFPINQPERRTLGNGVFGLLPYVAFSKSFNY</sequence>
<evidence type="ECO:0000259" key="1">
    <source>
        <dbReference type="Pfam" id="PF07715"/>
    </source>
</evidence>
<organism evidence="2 3">
    <name type="scientific">Neolewinella antarctica</name>
    <dbReference type="NCBI Taxonomy" id="442734"/>
    <lineage>
        <taxon>Bacteria</taxon>
        <taxon>Pseudomonadati</taxon>
        <taxon>Bacteroidota</taxon>
        <taxon>Saprospiria</taxon>
        <taxon>Saprospirales</taxon>
        <taxon>Lewinellaceae</taxon>
        <taxon>Neolewinella</taxon>
    </lineage>
</organism>
<dbReference type="Proteomes" id="UP000770785">
    <property type="component" value="Unassembled WGS sequence"/>
</dbReference>
<comment type="caution">
    <text evidence="2">The sequence shown here is derived from an EMBL/GenBank/DDBJ whole genome shotgun (WGS) entry which is preliminary data.</text>
</comment>
<evidence type="ECO:0000313" key="2">
    <source>
        <dbReference type="EMBL" id="NJC25869.1"/>
    </source>
</evidence>
<protein>
    <recommendedName>
        <fullName evidence="1">TonB-dependent receptor plug domain-containing protein</fullName>
    </recommendedName>
</protein>
<dbReference type="RefSeq" id="WP_168036638.1">
    <property type="nucleotide sequence ID" value="NZ_JAATJH010000002.1"/>
</dbReference>
<dbReference type="SUPFAM" id="SSF56935">
    <property type="entry name" value="Porins"/>
    <property type="match status" value="1"/>
</dbReference>
<feature type="domain" description="TonB-dependent receptor plug" evidence="1">
    <location>
        <begin position="167"/>
        <end position="236"/>
    </location>
</feature>
<dbReference type="Gene3D" id="2.170.130.10">
    <property type="entry name" value="TonB-dependent receptor, plug domain"/>
    <property type="match status" value="1"/>
</dbReference>
<evidence type="ECO:0000313" key="3">
    <source>
        <dbReference type="Proteomes" id="UP000770785"/>
    </source>
</evidence>
<dbReference type="InterPro" id="IPR037066">
    <property type="entry name" value="Plug_dom_sf"/>
</dbReference>